<proteinExistence type="predicted"/>
<evidence type="ECO:0000313" key="2">
    <source>
        <dbReference type="Proteomes" id="UP000692954"/>
    </source>
</evidence>
<dbReference type="Proteomes" id="UP000692954">
    <property type="component" value="Unassembled WGS sequence"/>
</dbReference>
<organism evidence="1 2">
    <name type="scientific">Paramecium sonneborni</name>
    <dbReference type="NCBI Taxonomy" id="65129"/>
    <lineage>
        <taxon>Eukaryota</taxon>
        <taxon>Sar</taxon>
        <taxon>Alveolata</taxon>
        <taxon>Ciliophora</taxon>
        <taxon>Intramacronucleata</taxon>
        <taxon>Oligohymenophorea</taxon>
        <taxon>Peniculida</taxon>
        <taxon>Parameciidae</taxon>
        <taxon>Paramecium</taxon>
    </lineage>
</organism>
<comment type="caution">
    <text evidence="1">The sequence shown here is derived from an EMBL/GenBank/DDBJ whole genome shotgun (WGS) entry which is preliminary data.</text>
</comment>
<reference evidence="1" key="1">
    <citation type="submission" date="2021-01" db="EMBL/GenBank/DDBJ databases">
        <authorList>
            <consortium name="Genoscope - CEA"/>
            <person name="William W."/>
        </authorList>
    </citation>
    <scope>NUCLEOTIDE SEQUENCE</scope>
</reference>
<keyword evidence="2" id="KW-1185">Reference proteome</keyword>
<dbReference type="EMBL" id="CAJJDN010000080">
    <property type="protein sequence ID" value="CAD8103427.1"/>
    <property type="molecule type" value="Genomic_DNA"/>
</dbReference>
<protein>
    <submittedName>
        <fullName evidence="1">Uncharacterized protein</fullName>
    </submittedName>
</protein>
<gene>
    <name evidence="1" type="ORF">PSON_ATCC_30995.1.T0800089</name>
</gene>
<name>A0A8S1PJP0_9CILI</name>
<sequence length="65" mass="7935">MYQSFRSQQKLYSFQGIKIHLSFERFFYLQLQNFNDWTEHSLETLRYADSIEGQGIKISIIFQYT</sequence>
<accession>A0A8S1PJP0</accession>
<dbReference type="AlphaFoldDB" id="A0A8S1PJP0"/>
<evidence type="ECO:0000313" key="1">
    <source>
        <dbReference type="EMBL" id="CAD8103427.1"/>
    </source>
</evidence>